<sequence>IVSQQLKSTEVPNGNLGVLCFDEMKITEDACYSTHEQRIYVPKKNMQVRTLLKLIIRYYVSRSNSWMNYIFILLKNHPNDNSSSLSS</sequence>
<evidence type="ECO:0000313" key="1">
    <source>
        <dbReference type="EMBL" id="CDW49106.1"/>
    </source>
</evidence>
<proteinExistence type="predicted"/>
<dbReference type="EMBL" id="HACA01031746">
    <property type="protein sequence ID" value="CDW49107.1"/>
    <property type="molecule type" value="Transcribed_RNA"/>
</dbReference>
<name>A0A0K2VGM6_LEPSM</name>
<reference evidence="1" key="1">
    <citation type="submission" date="2014-05" db="EMBL/GenBank/DDBJ databases">
        <authorList>
            <person name="Chronopoulou M."/>
        </authorList>
    </citation>
    <scope>NUCLEOTIDE SEQUENCE</scope>
    <source>
        <tissue evidence="1">Whole organism</tissue>
    </source>
</reference>
<organism evidence="1">
    <name type="scientific">Lepeophtheirus salmonis</name>
    <name type="common">Salmon louse</name>
    <name type="synonym">Caligus salmonis</name>
    <dbReference type="NCBI Taxonomy" id="72036"/>
    <lineage>
        <taxon>Eukaryota</taxon>
        <taxon>Metazoa</taxon>
        <taxon>Ecdysozoa</taxon>
        <taxon>Arthropoda</taxon>
        <taxon>Crustacea</taxon>
        <taxon>Multicrustacea</taxon>
        <taxon>Hexanauplia</taxon>
        <taxon>Copepoda</taxon>
        <taxon>Siphonostomatoida</taxon>
        <taxon>Caligidae</taxon>
        <taxon>Lepeophtheirus</taxon>
    </lineage>
</organism>
<dbReference type="EMBL" id="HACA01031745">
    <property type="protein sequence ID" value="CDW49106.1"/>
    <property type="molecule type" value="Transcribed_RNA"/>
</dbReference>
<feature type="non-terminal residue" evidence="1">
    <location>
        <position position="1"/>
    </location>
</feature>
<dbReference type="AlphaFoldDB" id="A0A0K2VGM6"/>
<accession>A0A0K2VGM6</accession>
<protein>
    <submittedName>
        <fullName evidence="1">Uncharacterized protein</fullName>
    </submittedName>
</protein>